<proteinExistence type="predicted"/>
<dbReference type="Proteomes" id="UP000615446">
    <property type="component" value="Unassembled WGS sequence"/>
</dbReference>
<keyword evidence="1" id="KW-0812">Transmembrane</keyword>
<evidence type="ECO:0000313" key="2">
    <source>
        <dbReference type="EMBL" id="GBC09412.1"/>
    </source>
</evidence>
<feature type="transmembrane region" description="Helical" evidence="1">
    <location>
        <begin position="132"/>
        <end position="154"/>
    </location>
</feature>
<protein>
    <submittedName>
        <fullName evidence="2">Uncharacterized protein</fullName>
    </submittedName>
</protein>
<reference evidence="3" key="2">
    <citation type="submission" date="2019-10" db="EMBL/GenBank/DDBJ databases">
        <title>Conservation and host-specific expression of non-tandemly repeated heterogenous ribosome RNA gene in arbuscular mycorrhizal fungi.</title>
        <authorList>
            <person name="Maeda T."/>
            <person name="Kobayashi Y."/>
            <person name="Nakagawa T."/>
            <person name="Ezawa T."/>
            <person name="Yamaguchi K."/>
            <person name="Bino T."/>
            <person name="Nishimoto Y."/>
            <person name="Shigenobu S."/>
            <person name="Kawaguchi M."/>
        </authorList>
    </citation>
    <scope>NUCLEOTIDE SEQUENCE</scope>
    <source>
        <strain evidence="3">HR1</strain>
    </source>
</reference>
<dbReference type="OrthoDB" id="2340820at2759"/>
<keyword evidence="1" id="KW-1133">Transmembrane helix</keyword>
<keyword evidence="4" id="KW-1185">Reference proteome</keyword>
<evidence type="ECO:0000256" key="1">
    <source>
        <dbReference type="SAM" id="Phobius"/>
    </source>
</evidence>
<keyword evidence="1" id="KW-0472">Membrane</keyword>
<name>A0A2Z6SH35_9GLOM</name>
<gene>
    <name evidence="3" type="ORF">RCL2_000091600</name>
    <name evidence="2" type="ORF">RclHR1_08840001</name>
</gene>
<sequence>MELNLGGHEIYPVGVSMNNITRELESACISICSLIQFFEACTVIKLSSSDGGDDDICRLLKKIYDQLQNGDVSGLANNAEKLRGCIVKAQGVISDRITVLENLSDSARKARNASLIASVVSAAAFYSNPNIFTFACLIVSFGVFVTSTASLSLIKYQLTFFNEARDKITNLQNQLIMARSSSYRWDPSKSAVFADAIKTLGIAIKCTCF</sequence>
<evidence type="ECO:0000313" key="3">
    <source>
        <dbReference type="EMBL" id="GES73374.1"/>
    </source>
</evidence>
<dbReference type="Proteomes" id="UP000247702">
    <property type="component" value="Unassembled WGS sequence"/>
</dbReference>
<accession>A0A2Z6SH35</accession>
<dbReference type="EMBL" id="BEXD01004297">
    <property type="protein sequence ID" value="GBC09412.1"/>
    <property type="molecule type" value="Genomic_DNA"/>
</dbReference>
<organism evidence="2 4">
    <name type="scientific">Rhizophagus clarus</name>
    <dbReference type="NCBI Taxonomy" id="94130"/>
    <lineage>
        <taxon>Eukaryota</taxon>
        <taxon>Fungi</taxon>
        <taxon>Fungi incertae sedis</taxon>
        <taxon>Mucoromycota</taxon>
        <taxon>Glomeromycotina</taxon>
        <taxon>Glomeromycetes</taxon>
        <taxon>Glomerales</taxon>
        <taxon>Glomeraceae</taxon>
        <taxon>Rhizophagus</taxon>
    </lineage>
</organism>
<reference evidence="2 4" key="1">
    <citation type="submission" date="2017-11" db="EMBL/GenBank/DDBJ databases">
        <title>The genome of Rhizophagus clarus HR1 reveals common genetic basis of auxotrophy among arbuscular mycorrhizal fungi.</title>
        <authorList>
            <person name="Kobayashi Y."/>
        </authorList>
    </citation>
    <scope>NUCLEOTIDE SEQUENCE [LARGE SCALE GENOMIC DNA]</scope>
    <source>
        <strain evidence="2 4">HR1</strain>
    </source>
</reference>
<evidence type="ECO:0000313" key="4">
    <source>
        <dbReference type="Proteomes" id="UP000247702"/>
    </source>
</evidence>
<comment type="caution">
    <text evidence="2">The sequence shown here is derived from an EMBL/GenBank/DDBJ whole genome shotgun (WGS) entry which is preliminary data.</text>
</comment>
<dbReference type="EMBL" id="BLAL01000006">
    <property type="protein sequence ID" value="GES73374.1"/>
    <property type="molecule type" value="Genomic_DNA"/>
</dbReference>
<dbReference type="AlphaFoldDB" id="A0A2Z6SH35"/>